<comment type="caution">
    <text evidence="1">The sequence shown here is derived from an EMBL/GenBank/DDBJ whole genome shotgun (WGS) entry which is preliminary data.</text>
</comment>
<dbReference type="Proteomes" id="UP000034090">
    <property type="component" value="Unassembled WGS sequence"/>
</dbReference>
<protein>
    <submittedName>
        <fullName evidence="1">Uncharacterized protein</fullName>
    </submittedName>
</protein>
<gene>
    <name evidence="1" type="ORF">UV74_C0006G0006</name>
</gene>
<proteinExistence type="predicted"/>
<name>A0A0G1DK51_9BACT</name>
<organism evidence="1 2">
    <name type="scientific">Candidatus Woesebacteria bacterium GW2011_GWB1_43_14</name>
    <dbReference type="NCBI Taxonomy" id="1618578"/>
    <lineage>
        <taxon>Bacteria</taxon>
        <taxon>Candidatus Woeseibacteriota</taxon>
    </lineage>
</organism>
<sequence>MTKEAGSGRSRLVQDGNTGIYSFENLSRRPGEEQRLIDDIMREVERLRELDRQTKAIP</sequence>
<accession>A0A0G1DK51</accession>
<dbReference type="EMBL" id="LCFQ01000006">
    <property type="protein sequence ID" value="KKS98049.1"/>
    <property type="molecule type" value="Genomic_DNA"/>
</dbReference>
<evidence type="ECO:0000313" key="1">
    <source>
        <dbReference type="EMBL" id="KKS98049.1"/>
    </source>
</evidence>
<dbReference type="AlphaFoldDB" id="A0A0G1DK51"/>
<reference evidence="1 2" key="1">
    <citation type="journal article" date="2015" name="Nature">
        <title>rRNA introns, odd ribosomes, and small enigmatic genomes across a large radiation of phyla.</title>
        <authorList>
            <person name="Brown C.T."/>
            <person name="Hug L.A."/>
            <person name="Thomas B.C."/>
            <person name="Sharon I."/>
            <person name="Castelle C.J."/>
            <person name="Singh A."/>
            <person name="Wilkins M.J."/>
            <person name="Williams K.H."/>
            <person name="Banfield J.F."/>
        </authorList>
    </citation>
    <scope>NUCLEOTIDE SEQUENCE [LARGE SCALE GENOMIC DNA]</scope>
</reference>
<evidence type="ECO:0000313" key="2">
    <source>
        <dbReference type="Proteomes" id="UP000034090"/>
    </source>
</evidence>
<dbReference type="STRING" id="1618578.UV74_C0006G0006"/>